<organism evidence="3 4">
    <name type="scientific">Deinococcus cavernae</name>
    <dbReference type="NCBI Taxonomy" id="2320857"/>
    <lineage>
        <taxon>Bacteria</taxon>
        <taxon>Thermotogati</taxon>
        <taxon>Deinococcota</taxon>
        <taxon>Deinococci</taxon>
        <taxon>Deinococcales</taxon>
        <taxon>Deinococcaceae</taxon>
        <taxon>Deinococcus</taxon>
    </lineage>
</organism>
<dbReference type="InterPro" id="IPR001279">
    <property type="entry name" value="Metallo-B-lactamas"/>
</dbReference>
<evidence type="ECO:0000313" key="4">
    <source>
        <dbReference type="Proteomes" id="UP000286287"/>
    </source>
</evidence>
<dbReference type="SUPFAM" id="SSF56281">
    <property type="entry name" value="Metallo-hydrolase/oxidoreductase"/>
    <property type="match status" value="1"/>
</dbReference>
<dbReference type="Pfam" id="PF00753">
    <property type="entry name" value="Lactamase_B"/>
    <property type="match status" value="1"/>
</dbReference>
<keyword evidence="3" id="KW-0378">Hydrolase</keyword>
<name>A0A418UZK5_9DEIO</name>
<dbReference type="GO" id="GO:0016787">
    <property type="term" value="F:hydrolase activity"/>
    <property type="evidence" value="ECO:0007669"/>
    <property type="project" value="UniProtKB-KW"/>
</dbReference>
<evidence type="ECO:0000259" key="2">
    <source>
        <dbReference type="Pfam" id="PF21221"/>
    </source>
</evidence>
<dbReference type="InterPro" id="IPR050662">
    <property type="entry name" value="Sec-metab_biosynth-thioest"/>
</dbReference>
<dbReference type="Gene3D" id="1.10.10.10">
    <property type="entry name" value="Winged helix-like DNA-binding domain superfamily/Winged helix DNA-binding domain"/>
    <property type="match status" value="1"/>
</dbReference>
<dbReference type="Gene3D" id="3.60.15.10">
    <property type="entry name" value="Ribonuclease Z/Hydroxyacylglutathione hydrolase-like"/>
    <property type="match status" value="1"/>
</dbReference>
<gene>
    <name evidence="3" type="ORF">D3875_21315</name>
</gene>
<evidence type="ECO:0000259" key="1">
    <source>
        <dbReference type="Pfam" id="PF00753"/>
    </source>
</evidence>
<dbReference type="InterPro" id="IPR036388">
    <property type="entry name" value="WH-like_DNA-bd_sf"/>
</dbReference>
<dbReference type="Pfam" id="PF21221">
    <property type="entry name" value="B_lactamase-like_C"/>
    <property type="match status" value="1"/>
</dbReference>
<dbReference type="InterPro" id="IPR048933">
    <property type="entry name" value="B_lactamase-like_C"/>
</dbReference>
<dbReference type="PANTHER" id="PTHR23131">
    <property type="entry name" value="ENDORIBONUCLEASE LACTB2"/>
    <property type="match status" value="1"/>
</dbReference>
<dbReference type="PANTHER" id="PTHR23131:SF4">
    <property type="entry name" value="METALLO-BETA-LACTAMASE SUPERFAMILY POTEIN"/>
    <property type="match status" value="1"/>
</dbReference>
<sequence length="196" mass="21819">MHGAQERFHRSVRGMVVPAKKWTLLKENDGVPLVGRDWQVLWLPGHADGHLGLWQPEESLLIAADAILPRITPNIGLYAYSRPDPLADYLDTLDSLTKLAPQRAIVGHHGPVMSGVTERAQVLRAHHAERLEFLKNAVGRAPGSAWEMSRVMFPRPLNEANLRFALAETLAHLEHLHLQGQVGRVEEGGVVRFIPV</sequence>
<dbReference type="InterPro" id="IPR036866">
    <property type="entry name" value="RibonucZ/Hydroxyglut_hydro"/>
</dbReference>
<dbReference type="RefSeq" id="WP_119766767.1">
    <property type="nucleotide sequence ID" value="NZ_QYUJ01000030.1"/>
</dbReference>
<feature type="domain" description="Metallo-beta-lactamase" evidence="1">
    <location>
        <begin position="13"/>
        <end position="108"/>
    </location>
</feature>
<protein>
    <submittedName>
        <fullName evidence="3">MBL fold metallo-hydrolase</fullName>
    </submittedName>
</protein>
<dbReference type="EMBL" id="QYUJ01000030">
    <property type="protein sequence ID" value="RJF68897.1"/>
    <property type="molecule type" value="Genomic_DNA"/>
</dbReference>
<dbReference type="Proteomes" id="UP000286287">
    <property type="component" value="Unassembled WGS sequence"/>
</dbReference>
<evidence type="ECO:0000313" key="3">
    <source>
        <dbReference type="EMBL" id="RJF68897.1"/>
    </source>
</evidence>
<accession>A0A418UZK5</accession>
<reference evidence="3 4" key="1">
    <citation type="submission" date="2018-09" db="EMBL/GenBank/DDBJ databases">
        <authorList>
            <person name="Zhu H."/>
        </authorList>
    </citation>
    <scope>NUCLEOTIDE SEQUENCE [LARGE SCALE GENOMIC DNA]</scope>
    <source>
        <strain evidence="3 4">K2S05-167</strain>
    </source>
</reference>
<keyword evidence="4" id="KW-1185">Reference proteome</keyword>
<proteinExistence type="predicted"/>
<feature type="domain" description="Metallo-beta-lactamase-like C-terminal" evidence="2">
    <location>
        <begin position="140"/>
        <end position="182"/>
    </location>
</feature>
<dbReference type="AlphaFoldDB" id="A0A418UZK5"/>
<dbReference type="OrthoDB" id="9761531at2"/>
<comment type="caution">
    <text evidence="3">The sequence shown here is derived from an EMBL/GenBank/DDBJ whole genome shotgun (WGS) entry which is preliminary data.</text>
</comment>